<protein>
    <submittedName>
        <fullName evidence="2">GNAT family N-acetyltransferase</fullName>
    </submittedName>
</protein>
<feature type="domain" description="N-acetyltransferase" evidence="1">
    <location>
        <begin position="5"/>
        <end position="176"/>
    </location>
</feature>
<dbReference type="AlphaFoldDB" id="A0A563DRA6"/>
<evidence type="ECO:0000259" key="1">
    <source>
        <dbReference type="PROSITE" id="PS51186"/>
    </source>
</evidence>
<dbReference type="PROSITE" id="PS51186">
    <property type="entry name" value="GNAT"/>
    <property type="match status" value="1"/>
</dbReference>
<keyword evidence="3" id="KW-1185">Reference proteome</keyword>
<dbReference type="EMBL" id="VCQV01000059">
    <property type="protein sequence ID" value="TWP32755.1"/>
    <property type="molecule type" value="Genomic_DNA"/>
</dbReference>
<dbReference type="InterPro" id="IPR051531">
    <property type="entry name" value="N-acetyltransferase"/>
</dbReference>
<dbReference type="SUPFAM" id="SSF55729">
    <property type="entry name" value="Acyl-CoA N-acyltransferases (Nat)"/>
    <property type="match status" value="1"/>
</dbReference>
<organism evidence="2 3">
    <name type="scientific">Leekyejoonella antrihumi</name>
    <dbReference type="NCBI Taxonomy" id="1660198"/>
    <lineage>
        <taxon>Bacteria</taxon>
        <taxon>Bacillati</taxon>
        <taxon>Actinomycetota</taxon>
        <taxon>Actinomycetes</taxon>
        <taxon>Micrococcales</taxon>
        <taxon>Dermacoccaceae</taxon>
        <taxon>Leekyejoonella</taxon>
    </lineage>
</organism>
<reference evidence="2 3" key="2">
    <citation type="submission" date="2019-08" db="EMBL/GenBank/DDBJ databases">
        <title>Jejuicoccus antrihumi gen. nov., sp. nov., a new member of the family Dermacoccaceae isolated from a cave.</title>
        <authorList>
            <person name="Schumann P."/>
            <person name="Kim I.S."/>
        </authorList>
    </citation>
    <scope>NUCLEOTIDE SEQUENCE [LARGE SCALE GENOMIC DNA]</scope>
    <source>
        <strain evidence="2 3">C5-26</strain>
    </source>
</reference>
<dbReference type="Proteomes" id="UP000320244">
    <property type="component" value="Unassembled WGS sequence"/>
</dbReference>
<sequence>MTSRIRLEPMTTEHLPFLVELDADPHVLRYILGRARDASEVHEFWGPICADTAADAVGLGWWIGRRLDDGGFLGWWDLSPGKPVLEQPLQAEAGWRLARRHWRQGYASEGATRILEHGFAMVGLSKVRAETMAVNQPSRQVMVKLGMRHVRTDHREWDDPLPGSEHGEVIYEITRGEWCRSR</sequence>
<proteinExistence type="predicted"/>
<dbReference type="OrthoDB" id="3533156at2"/>
<dbReference type="PANTHER" id="PTHR43792">
    <property type="entry name" value="GNAT FAMILY, PUTATIVE (AFU_ORTHOLOGUE AFUA_3G00765)-RELATED-RELATED"/>
    <property type="match status" value="1"/>
</dbReference>
<keyword evidence="2" id="KW-0808">Transferase</keyword>
<dbReference type="Pfam" id="PF13302">
    <property type="entry name" value="Acetyltransf_3"/>
    <property type="match status" value="1"/>
</dbReference>
<dbReference type="InterPro" id="IPR000182">
    <property type="entry name" value="GNAT_dom"/>
</dbReference>
<dbReference type="Gene3D" id="3.40.630.30">
    <property type="match status" value="1"/>
</dbReference>
<comment type="caution">
    <text evidence="2">The sequence shown here is derived from an EMBL/GenBank/DDBJ whole genome shotgun (WGS) entry which is preliminary data.</text>
</comment>
<dbReference type="GO" id="GO:0016747">
    <property type="term" value="F:acyltransferase activity, transferring groups other than amino-acyl groups"/>
    <property type="evidence" value="ECO:0007669"/>
    <property type="project" value="InterPro"/>
</dbReference>
<gene>
    <name evidence="2" type="ORF">FGL98_23450</name>
</gene>
<dbReference type="InterPro" id="IPR016181">
    <property type="entry name" value="Acyl_CoA_acyltransferase"/>
</dbReference>
<name>A0A563DRA6_9MICO</name>
<accession>A0A563DRA6</accession>
<evidence type="ECO:0000313" key="2">
    <source>
        <dbReference type="EMBL" id="TWP32755.1"/>
    </source>
</evidence>
<evidence type="ECO:0000313" key="3">
    <source>
        <dbReference type="Proteomes" id="UP000320244"/>
    </source>
</evidence>
<reference evidence="2 3" key="1">
    <citation type="submission" date="2019-05" db="EMBL/GenBank/DDBJ databases">
        <authorList>
            <person name="Lee S.D."/>
        </authorList>
    </citation>
    <scope>NUCLEOTIDE SEQUENCE [LARGE SCALE GENOMIC DNA]</scope>
    <source>
        <strain evidence="2 3">C5-26</strain>
    </source>
</reference>
<dbReference type="PANTHER" id="PTHR43792:SF16">
    <property type="entry name" value="N-ACETYLTRANSFERASE DOMAIN-CONTAINING PROTEIN"/>
    <property type="match status" value="1"/>
</dbReference>